<evidence type="ECO:0000313" key="2">
    <source>
        <dbReference type="Proteomes" id="UP000830768"/>
    </source>
</evidence>
<keyword evidence="2" id="KW-1185">Reference proteome</keyword>
<name>A0ACD3ZJT4_FUSSC</name>
<organism evidence="1 2">
    <name type="scientific">Fusarium solani subsp. cucurbitae</name>
    <name type="common">Neocosmosporum cucurbitae</name>
    <dbReference type="NCBI Taxonomy" id="2747967"/>
    <lineage>
        <taxon>Eukaryota</taxon>
        <taxon>Fungi</taxon>
        <taxon>Dikarya</taxon>
        <taxon>Ascomycota</taxon>
        <taxon>Pezizomycotina</taxon>
        <taxon>Sordariomycetes</taxon>
        <taxon>Hypocreomycetidae</taxon>
        <taxon>Hypocreales</taxon>
        <taxon>Nectriaceae</taxon>
        <taxon>Fusarium</taxon>
        <taxon>Fusarium solani species complex</taxon>
    </lineage>
</organism>
<dbReference type="Proteomes" id="UP000830768">
    <property type="component" value="Chromosome 10"/>
</dbReference>
<evidence type="ECO:0000313" key="1">
    <source>
        <dbReference type="EMBL" id="UPL01493.1"/>
    </source>
</evidence>
<proteinExistence type="predicted"/>
<sequence>MSTTQNAGLSWLAPYEVCKGVDIVERRQAKLERHEILHYLHGSQEEHHCSQLETFQIHYPHILKRYVTSRRGHGAELLEQTVPIFLLKGHTGSAGLPEIPRPALHNHLYRRWSRPYRTDMEYGQFIAHILHFRDQPAAQDEDPAVGMTMSMHGTVCSNFDSKIPATQPEKQQYYTTRPLFRAMAIVIQGKYYSRCYDIRPLFYMPVLIILTGQDDGLSAPITFGSITDAEIVTICDKVAARANLETAIGFVMALEEREDAAFGPQPDPVASTANSCYLFRENRAE</sequence>
<protein>
    <submittedName>
        <fullName evidence="1">Uncharacterized protein</fullName>
    </submittedName>
</protein>
<dbReference type="EMBL" id="CP090038">
    <property type="protein sequence ID" value="UPL01493.1"/>
    <property type="molecule type" value="Genomic_DNA"/>
</dbReference>
<accession>A0ACD3ZJT4</accession>
<gene>
    <name evidence="1" type="ORF">LCI18_012427</name>
</gene>
<reference evidence="1" key="1">
    <citation type="submission" date="2021-11" db="EMBL/GenBank/DDBJ databases">
        <title>Fusarium solani-melongenae Genome sequencing and assembly.</title>
        <authorList>
            <person name="Xie S."/>
            <person name="Huang L."/>
            <person name="Zhang X."/>
        </authorList>
    </citation>
    <scope>NUCLEOTIDE SEQUENCE</scope>
    <source>
        <strain evidence="1">CRI 24-3</strain>
    </source>
</reference>